<accession>A0A1R4HG24</accession>
<evidence type="ECO:0000256" key="3">
    <source>
        <dbReference type="ARBA" id="ARBA00022722"/>
    </source>
</evidence>
<dbReference type="InterPro" id="IPR038570">
    <property type="entry name" value="HicA_sf"/>
</dbReference>
<keyword evidence="6" id="KW-0694">RNA-binding</keyword>
<evidence type="ECO:0000256" key="1">
    <source>
        <dbReference type="ARBA" id="ARBA00006620"/>
    </source>
</evidence>
<evidence type="ECO:0000256" key="6">
    <source>
        <dbReference type="ARBA" id="ARBA00022884"/>
    </source>
</evidence>
<keyword evidence="2" id="KW-1277">Toxin-antitoxin system</keyword>
<evidence type="ECO:0000256" key="2">
    <source>
        <dbReference type="ARBA" id="ARBA00022649"/>
    </source>
</evidence>
<dbReference type="RefSeq" id="WP_087148098.1">
    <property type="nucleotide sequence ID" value="NZ_FUKJ01000412.1"/>
</dbReference>
<evidence type="ECO:0000256" key="4">
    <source>
        <dbReference type="ARBA" id="ARBA00022759"/>
    </source>
</evidence>
<sequence>MGSLPVLKPREVVALLVVLGFSEIRQRGSHKQFRHPDGRCTTVSFHAGRDVSPVMLRQIAKDIGLSIEKFLNM</sequence>
<dbReference type="AlphaFoldDB" id="A0A1R4HG24"/>
<dbReference type="InterPro" id="IPR012933">
    <property type="entry name" value="HicA_mRNA_interferase"/>
</dbReference>
<dbReference type="GO" id="GO:0003729">
    <property type="term" value="F:mRNA binding"/>
    <property type="evidence" value="ECO:0007669"/>
    <property type="project" value="InterPro"/>
</dbReference>
<organism evidence="8 9">
    <name type="scientific">Crenothrix polyspora</name>
    <dbReference type="NCBI Taxonomy" id="360316"/>
    <lineage>
        <taxon>Bacteria</taxon>
        <taxon>Pseudomonadati</taxon>
        <taxon>Pseudomonadota</taxon>
        <taxon>Gammaproteobacteria</taxon>
        <taxon>Methylococcales</taxon>
        <taxon>Crenotrichaceae</taxon>
        <taxon>Crenothrix</taxon>
    </lineage>
</organism>
<dbReference type="Pfam" id="PF07927">
    <property type="entry name" value="HicA_toxin"/>
    <property type="match status" value="1"/>
</dbReference>
<gene>
    <name evidence="8" type="ORF">CRENPOLYSF2_490008</name>
</gene>
<dbReference type="Gene3D" id="3.30.920.30">
    <property type="entry name" value="Hypothetical protein"/>
    <property type="match status" value="1"/>
</dbReference>
<keyword evidence="9" id="KW-1185">Reference proteome</keyword>
<dbReference type="GO" id="GO:0004519">
    <property type="term" value="F:endonuclease activity"/>
    <property type="evidence" value="ECO:0007669"/>
    <property type="project" value="UniProtKB-KW"/>
</dbReference>
<dbReference type="PANTHER" id="PTHR34873">
    <property type="entry name" value="SSR1766 PROTEIN"/>
    <property type="match status" value="1"/>
</dbReference>
<keyword evidence="5" id="KW-0378">Hydrolase</keyword>
<dbReference type="PANTHER" id="PTHR34873:SF3">
    <property type="entry name" value="ADDICTION MODULE TOXIN, HICA FAMILY"/>
    <property type="match status" value="1"/>
</dbReference>
<comment type="similarity">
    <text evidence="1">Belongs to the HicA mRNA interferase family.</text>
</comment>
<evidence type="ECO:0000256" key="5">
    <source>
        <dbReference type="ARBA" id="ARBA00022801"/>
    </source>
</evidence>
<proteinExistence type="inferred from homology"/>
<evidence type="ECO:0000313" key="8">
    <source>
        <dbReference type="EMBL" id="SJM95198.1"/>
    </source>
</evidence>
<name>A0A1R4HG24_9GAMM</name>
<evidence type="ECO:0000313" key="9">
    <source>
        <dbReference type="Proteomes" id="UP000195442"/>
    </source>
</evidence>
<evidence type="ECO:0000256" key="7">
    <source>
        <dbReference type="ARBA" id="ARBA00023016"/>
    </source>
</evidence>
<dbReference type="OrthoDB" id="9811409at2"/>
<protein>
    <submittedName>
        <fullName evidence="8">YcfA family protein</fullName>
    </submittedName>
</protein>
<reference evidence="9" key="1">
    <citation type="submission" date="2017-02" db="EMBL/GenBank/DDBJ databases">
        <authorList>
            <person name="Daims H."/>
        </authorList>
    </citation>
    <scope>NUCLEOTIDE SEQUENCE [LARGE SCALE GENOMIC DNA]</scope>
</reference>
<keyword evidence="4" id="KW-0255">Endonuclease</keyword>
<dbReference type="SUPFAM" id="SSF54786">
    <property type="entry name" value="YcfA/nrd intein domain"/>
    <property type="match status" value="1"/>
</dbReference>
<keyword evidence="3" id="KW-0540">Nuclease</keyword>
<keyword evidence="7" id="KW-0346">Stress response</keyword>
<dbReference type="GO" id="GO:0016787">
    <property type="term" value="F:hydrolase activity"/>
    <property type="evidence" value="ECO:0007669"/>
    <property type="project" value="UniProtKB-KW"/>
</dbReference>
<dbReference type="EMBL" id="FUKJ01000412">
    <property type="protein sequence ID" value="SJM95198.1"/>
    <property type="molecule type" value="Genomic_DNA"/>
</dbReference>
<dbReference type="Proteomes" id="UP000195442">
    <property type="component" value="Unassembled WGS sequence"/>
</dbReference>